<sequence length="326" mass="36955">MEYTKLPLHNENYYNCNEKTKESSPVDSVSPMFSVSSFSPDTTVMSKSFPYSSLKRIGTIKLLILIVAIPIMILTIVNPMWICIFMKYPHLHRATKIPVSVEMPHVSNNNVHNDNLSYAKPHTHSKSYKGGIKVTKETIDVIVASKDGHRLQELETTITVIENIPSRTRNHRNRKQISQNDTNKKELKAHTHVSVASQVKSNNESITDKIRERLFRSRNSCAYVALSVITLCAVAICGVLCLSSDNKKAYESLNNEEENRLMDDHYVRVEDCDDEEKKDEKLNEDNDKSDACIIDCTHVQDTISTPITLPPPYSPSENTQQSTDEN</sequence>
<evidence type="ECO:0000313" key="3">
    <source>
        <dbReference type="EMBL" id="GES89494.1"/>
    </source>
</evidence>
<feature type="region of interest" description="Disordered" evidence="1">
    <location>
        <begin position="303"/>
        <end position="326"/>
    </location>
</feature>
<keyword evidence="2" id="KW-1133">Transmembrane helix</keyword>
<dbReference type="EMBL" id="BLAL01000187">
    <property type="protein sequence ID" value="GES89494.1"/>
    <property type="molecule type" value="Genomic_DNA"/>
</dbReference>
<feature type="transmembrane region" description="Helical" evidence="2">
    <location>
        <begin position="62"/>
        <end position="82"/>
    </location>
</feature>
<feature type="transmembrane region" description="Helical" evidence="2">
    <location>
        <begin position="222"/>
        <end position="242"/>
    </location>
</feature>
<proteinExistence type="predicted"/>
<name>A0A8H3QUB9_9GLOM</name>
<keyword evidence="2" id="KW-0472">Membrane</keyword>
<evidence type="ECO:0000256" key="1">
    <source>
        <dbReference type="SAM" id="MobiDB-lite"/>
    </source>
</evidence>
<gene>
    <name evidence="3" type="ORF">RCL2_001639300</name>
</gene>
<accession>A0A8H3QUB9</accession>
<feature type="region of interest" description="Disordered" evidence="1">
    <location>
        <begin position="168"/>
        <end position="191"/>
    </location>
</feature>
<evidence type="ECO:0000313" key="4">
    <source>
        <dbReference type="Proteomes" id="UP000615446"/>
    </source>
</evidence>
<comment type="caution">
    <text evidence="3">The sequence shown here is derived from an EMBL/GenBank/DDBJ whole genome shotgun (WGS) entry which is preliminary data.</text>
</comment>
<protein>
    <submittedName>
        <fullName evidence="3">Uncharacterized protein</fullName>
    </submittedName>
</protein>
<dbReference type="Proteomes" id="UP000615446">
    <property type="component" value="Unassembled WGS sequence"/>
</dbReference>
<dbReference type="OrthoDB" id="2377260at2759"/>
<reference evidence="3" key="1">
    <citation type="submission" date="2019-10" db="EMBL/GenBank/DDBJ databases">
        <title>Conservation and host-specific expression of non-tandemly repeated heterogenous ribosome RNA gene in arbuscular mycorrhizal fungi.</title>
        <authorList>
            <person name="Maeda T."/>
            <person name="Kobayashi Y."/>
            <person name="Nakagawa T."/>
            <person name="Ezawa T."/>
            <person name="Yamaguchi K."/>
            <person name="Bino T."/>
            <person name="Nishimoto Y."/>
            <person name="Shigenobu S."/>
            <person name="Kawaguchi M."/>
        </authorList>
    </citation>
    <scope>NUCLEOTIDE SEQUENCE</scope>
    <source>
        <strain evidence="3">HR1</strain>
    </source>
</reference>
<evidence type="ECO:0000256" key="2">
    <source>
        <dbReference type="SAM" id="Phobius"/>
    </source>
</evidence>
<dbReference type="AlphaFoldDB" id="A0A8H3QUB9"/>
<keyword evidence="2" id="KW-0812">Transmembrane</keyword>
<feature type="compositionally biased region" description="Polar residues" evidence="1">
    <location>
        <begin position="315"/>
        <end position="326"/>
    </location>
</feature>
<organism evidence="3 4">
    <name type="scientific">Rhizophagus clarus</name>
    <dbReference type="NCBI Taxonomy" id="94130"/>
    <lineage>
        <taxon>Eukaryota</taxon>
        <taxon>Fungi</taxon>
        <taxon>Fungi incertae sedis</taxon>
        <taxon>Mucoromycota</taxon>
        <taxon>Glomeromycotina</taxon>
        <taxon>Glomeromycetes</taxon>
        <taxon>Glomerales</taxon>
        <taxon>Glomeraceae</taxon>
        <taxon>Rhizophagus</taxon>
    </lineage>
</organism>